<keyword evidence="4" id="KW-1185">Reference proteome</keyword>
<feature type="coiled-coil region" evidence="1">
    <location>
        <begin position="75"/>
        <end position="119"/>
    </location>
</feature>
<feature type="compositionally biased region" description="Polar residues" evidence="2">
    <location>
        <begin position="17"/>
        <end position="27"/>
    </location>
</feature>
<proteinExistence type="predicted"/>
<dbReference type="AlphaFoldDB" id="A0A388THE2"/>
<reference evidence="3 4" key="1">
    <citation type="journal article" date="2019" name="ISME J.">
        <title>Genome analyses of uncultured TG2/ZB3 bacteria in 'Margulisbacteria' specifically attached to ectosymbiotic spirochetes of protists in the termite gut.</title>
        <authorList>
            <person name="Utami Y.D."/>
            <person name="Kuwahara H."/>
            <person name="Igai K."/>
            <person name="Murakami T."/>
            <person name="Sugaya K."/>
            <person name="Morikawa T."/>
            <person name="Nagura Y."/>
            <person name="Yuki M."/>
            <person name="Deevong P."/>
            <person name="Inoue T."/>
            <person name="Kihara K."/>
            <person name="Lo N."/>
            <person name="Yamada A."/>
            <person name="Ohkuma M."/>
            <person name="Hongoh Y."/>
        </authorList>
    </citation>
    <scope>NUCLEOTIDE SEQUENCE [LARGE SCALE GENOMIC DNA]</scope>
    <source>
        <strain evidence="3">NkOx7-02</strain>
    </source>
</reference>
<feature type="compositionally biased region" description="Low complexity" evidence="2">
    <location>
        <begin position="1"/>
        <end position="16"/>
    </location>
</feature>
<sequence>MAGASTPAGTTGAISAQASSPGVSSGSGKAETARIMMEAERLNMDKAINSAMAEKTKEEAKTERAARSQNLELGLSQIRLNNNSAETQAKQQEQMNKIIEKMDKEIEEIVERASILRKQGKDYEADREFRLAKEAATVLGLRGMSLMNSNTMRQVGDYDDAIKIMGKHNRKKKD</sequence>
<dbReference type="EMBL" id="BGZO01000016">
    <property type="protein sequence ID" value="GBR76115.1"/>
    <property type="molecule type" value="Genomic_DNA"/>
</dbReference>
<evidence type="ECO:0000256" key="2">
    <source>
        <dbReference type="SAM" id="MobiDB-lite"/>
    </source>
</evidence>
<accession>A0A388THE2</accession>
<feature type="region of interest" description="Disordered" evidence="2">
    <location>
        <begin position="1"/>
        <end position="31"/>
    </location>
</feature>
<keyword evidence="1" id="KW-0175">Coiled coil</keyword>
<comment type="caution">
    <text evidence="3">The sequence shown here is derived from an EMBL/GenBank/DDBJ whole genome shotgun (WGS) entry which is preliminary data.</text>
</comment>
<evidence type="ECO:0000313" key="4">
    <source>
        <dbReference type="Proteomes" id="UP000275925"/>
    </source>
</evidence>
<name>A0A388THE2_9BACT</name>
<dbReference type="Proteomes" id="UP000275925">
    <property type="component" value="Unassembled WGS sequence"/>
</dbReference>
<evidence type="ECO:0000313" key="3">
    <source>
        <dbReference type="EMBL" id="GBR76115.1"/>
    </source>
</evidence>
<protein>
    <submittedName>
        <fullName evidence="3">Uncharacterized protein</fullName>
    </submittedName>
</protein>
<evidence type="ECO:0000256" key="1">
    <source>
        <dbReference type="SAM" id="Coils"/>
    </source>
</evidence>
<organism evidence="3 4">
    <name type="scientific">Candidatus Termititenax persephonae</name>
    <dbReference type="NCBI Taxonomy" id="2218525"/>
    <lineage>
        <taxon>Bacteria</taxon>
        <taxon>Bacillati</taxon>
        <taxon>Candidatus Margulisiibacteriota</taxon>
        <taxon>Candidatus Termititenacia</taxon>
        <taxon>Candidatus Termititenacales</taxon>
        <taxon>Candidatus Termititenacaceae</taxon>
        <taxon>Candidatus Termititenax</taxon>
    </lineage>
</organism>
<gene>
    <name evidence="3" type="ORF">NO2_0722</name>
</gene>